<keyword evidence="6" id="KW-0902">Two-component regulatory system</keyword>
<gene>
    <name evidence="9" type="primary">phoR_4</name>
    <name evidence="9" type="ORF">NMY3_03423</name>
</gene>
<dbReference type="PANTHER" id="PTHR43711">
    <property type="entry name" value="TWO-COMPONENT HISTIDINE KINASE"/>
    <property type="match status" value="1"/>
</dbReference>
<keyword evidence="4 9" id="KW-0808">Transferase</keyword>
<feature type="transmembrane region" description="Helical" evidence="7">
    <location>
        <begin position="21"/>
        <end position="39"/>
    </location>
</feature>
<evidence type="ECO:0000256" key="7">
    <source>
        <dbReference type="SAM" id="Phobius"/>
    </source>
</evidence>
<keyword evidence="10" id="KW-1185">Reference proteome</keyword>
<dbReference type="Pfam" id="PF00512">
    <property type="entry name" value="HisKA"/>
    <property type="match status" value="1"/>
</dbReference>
<keyword evidence="7" id="KW-1133">Transmembrane helix</keyword>
<evidence type="ECO:0000313" key="10">
    <source>
        <dbReference type="Proteomes" id="UP000058925"/>
    </source>
</evidence>
<evidence type="ECO:0000256" key="5">
    <source>
        <dbReference type="ARBA" id="ARBA00022777"/>
    </source>
</evidence>
<dbReference type="InterPro" id="IPR003661">
    <property type="entry name" value="HisK_dim/P_dom"/>
</dbReference>
<comment type="catalytic activity">
    <reaction evidence="1">
        <text>ATP + protein L-histidine = ADP + protein N-phospho-L-histidine.</text>
        <dbReference type="EC" id="2.7.13.3"/>
    </reaction>
</comment>
<dbReference type="AlphaFoldDB" id="A0A654M4J5"/>
<keyword evidence="5" id="KW-0418">Kinase</keyword>
<dbReference type="OrthoDB" id="8127at2157"/>
<dbReference type="SUPFAM" id="SSF55874">
    <property type="entry name" value="ATPase domain of HSP90 chaperone/DNA topoisomerase II/histidine kinase"/>
    <property type="match status" value="1"/>
</dbReference>
<evidence type="ECO:0000313" key="9">
    <source>
        <dbReference type="EMBL" id="ALI37606.1"/>
    </source>
</evidence>
<dbReference type="SMART" id="SM00388">
    <property type="entry name" value="HisKA"/>
    <property type="match status" value="1"/>
</dbReference>
<dbReference type="InterPro" id="IPR005467">
    <property type="entry name" value="His_kinase_dom"/>
</dbReference>
<dbReference type="RefSeq" id="WP_196816648.1">
    <property type="nucleotide sequence ID" value="NZ_CP012850.1"/>
</dbReference>
<dbReference type="Pfam" id="PF02518">
    <property type="entry name" value="HATPase_c"/>
    <property type="match status" value="1"/>
</dbReference>
<dbReference type="SUPFAM" id="SSF47384">
    <property type="entry name" value="Homodimeric domain of signal transducing histidine kinase"/>
    <property type="match status" value="1"/>
</dbReference>
<dbReference type="InterPro" id="IPR003594">
    <property type="entry name" value="HATPase_dom"/>
</dbReference>
<keyword evidence="3" id="KW-0597">Phosphoprotein</keyword>
<evidence type="ECO:0000256" key="6">
    <source>
        <dbReference type="ARBA" id="ARBA00023012"/>
    </source>
</evidence>
<name>A0A654M4J5_9ARCH</name>
<dbReference type="Gene3D" id="3.30.565.10">
    <property type="entry name" value="Histidine kinase-like ATPase, C-terminal domain"/>
    <property type="match status" value="1"/>
</dbReference>
<keyword evidence="7" id="KW-0472">Membrane</keyword>
<evidence type="ECO:0000256" key="2">
    <source>
        <dbReference type="ARBA" id="ARBA00012438"/>
    </source>
</evidence>
<dbReference type="PROSITE" id="PS50109">
    <property type="entry name" value="HIS_KIN"/>
    <property type="match status" value="1"/>
</dbReference>
<reference evidence="10" key="1">
    <citation type="submission" date="2015-10" db="EMBL/GenBank/DDBJ databases">
        <title>Niche specialization of a soil ammonia-oxidizing archaeon, Candidatus Nitrosocosmicus oleophilus.</title>
        <authorList>
            <person name="Jung M.-Y."/>
            <person name="Rhee S.-K."/>
        </authorList>
    </citation>
    <scope>NUCLEOTIDE SEQUENCE [LARGE SCALE GENOMIC DNA]</scope>
    <source>
        <strain evidence="10">MY3</strain>
    </source>
</reference>
<dbReference type="InterPro" id="IPR050736">
    <property type="entry name" value="Sensor_HK_Regulatory"/>
</dbReference>
<feature type="domain" description="Histidine kinase" evidence="8">
    <location>
        <begin position="70"/>
        <end position="262"/>
    </location>
</feature>
<dbReference type="InterPro" id="IPR004358">
    <property type="entry name" value="Sig_transdc_His_kin-like_C"/>
</dbReference>
<dbReference type="CDD" id="cd00082">
    <property type="entry name" value="HisKA"/>
    <property type="match status" value="1"/>
</dbReference>
<dbReference type="InterPro" id="IPR036097">
    <property type="entry name" value="HisK_dim/P_sf"/>
</dbReference>
<evidence type="ECO:0000259" key="8">
    <source>
        <dbReference type="PROSITE" id="PS50109"/>
    </source>
</evidence>
<proteinExistence type="predicted"/>
<dbReference type="PANTHER" id="PTHR43711:SF26">
    <property type="entry name" value="SENSOR HISTIDINE KINASE RCSC"/>
    <property type="match status" value="1"/>
</dbReference>
<accession>A0A654M4J5</accession>
<sequence>MSYSTQSFDTAHNLAHVLKDVGYFVNIIALTISGIRYTINLRERNELIQDQYEKIKESEKIKIKDEFINVAAHELRTPIQPILALSIFLAKREGEIEEYKDHIEIIIKNSKRLQKLSEEILDVARIESRSLDLDLEIFDLLGLMTTLISDYSSQANRNNISMKLENDGKDIDLDIQFEKQKIVNLFVYADKNRIIQVLSNILINALKFTKKGSITIVVKRTYNMVFVKISDSGPGIDKEILPKLFNKFITGSPSGTGLGIYL</sequence>
<evidence type="ECO:0000256" key="3">
    <source>
        <dbReference type="ARBA" id="ARBA00022553"/>
    </source>
</evidence>
<dbReference type="SMART" id="SM00387">
    <property type="entry name" value="HATPase_c"/>
    <property type="match status" value="1"/>
</dbReference>
<organism evidence="9 10">
    <name type="scientific">Candidatus Nitrosocosmicus oleophilus</name>
    <dbReference type="NCBI Taxonomy" id="1353260"/>
    <lineage>
        <taxon>Archaea</taxon>
        <taxon>Nitrososphaerota</taxon>
        <taxon>Nitrososphaeria</taxon>
        <taxon>Nitrososphaerales</taxon>
        <taxon>Nitrososphaeraceae</taxon>
        <taxon>Candidatus Nitrosocosmicus</taxon>
    </lineage>
</organism>
<evidence type="ECO:0000256" key="1">
    <source>
        <dbReference type="ARBA" id="ARBA00000085"/>
    </source>
</evidence>
<keyword evidence="7" id="KW-0812">Transmembrane</keyword>
<dbReference type="EMBL" id="CP012850">
    <property type="protein sequence ID" value="ALI37606.1"/>
    <property type="molecule type" value="Genomic_DNA"/>
</dbReference>
<protein>
    <recommendedName>
        <fullName evidence="2">histidine kinase</fullName>
        <ecNumber evidence="2">2.7.13.3</ecNumber>
    </recommendedName>
</protein>
<dbReference type="InterPro" id="IPR036890">
    <property type="entry name" value="HATPase_C_sf"/>
</dbReference>
<dbReference type="Gene3D" id="1.10.287.130">
    <property type="match status" value="1"/>
</dbReference>
<dbReference type="PRINTS" id="PR00344">
    <property type="entry name" value="BCTRLSENSOR"/>
</dbReference>
<evidence type="ECO:0000256" key="4">
    <source>
        <dbReference type="ARBA" id="ARBA00022679"/>
    </source>
</evidence>
<dbReference type="GO" id="GO:0000155">
    <property type="term" value="F:phosphorelay sensor kinase activity"/>
    <property type="evidence" value="ECO:0007669"/>
    <property type="project" value="InterPro"/>
</dbReference>
<dbReference type="Proteomes" id="UP000058925">
    <property type="component" value="Chromosome"/>
</dbReference>
<dbReference type="GeneID" id="60423262"/>
<dbReference type="EC" id="2.7.13.3" evidence="2"/>
<dbReference type="KEGG" id="taa:NMY3_03423"/>